<name>A0A9W6YFP3_9STRA</name>
<feature type="compositionally biased region" description="Low complexity" evidence="1">
    <location>
        <begin position="480"/>
        <end position="491"/>
    </location>
</feature>
<evidence type="ECO:0000313" key="3">
    <source>
        <dbReference type="Proteomes" id="UP001165121"/>
    </source>
</evidence>
<dbReference type="EMBL" id="BSXT01007495">
    <property type="protein sequence ID" value="GMF63797.1"/>
    <property type="molecule type" value="Genomic_DNA"/>
</dbReference>
<gene>
    <name evidence="2" type="ORF">Pfra01_002781100</name>
</gene>
<keyword evidence="3" id="KW-1185">Reference proteome</keyword>
<protein>
    <submittedName>
        <fullName evidence="2">Unnamed protein product</fullName>
    </submittedName>
</protein>
<dbReference type="InterPro" id="IPR052727">
    <property type="entry name" value="Rab4/Rab5_effector"/>
</dbReference>
<proteinExistence type="predicted"/>
<comment type="caution">
    <text evidence="2">The sequence shown here is derived from an EMBL/GenBank/DDBJ whole genome shotgun (WGS) entry which is preliminary data.</text>
</comment>
<feature type="region of interest" description="Disordered" evidence="1">
    <location>
        <begin position="457"/>
        <end position="502"/>
    </location>
</feature>
<dbReference type="AlphaFoldDB" id="A0A9W6YFP3"/>
<accession>A0A9W6YFP3</accession>
<dbReference type="Proteomes" id="UP001165121">
    <property type="component" value="Unassembled WGS sequence"/>
</dbReference>
<organism evidence="2 3">
    <name type="scientific">Phytophthora fragariaefolia</name>
    <dbReference type="NCBI Taxonomy" id="1490495"/>
    <lineage>
        <taxon>Eukaryota</taxon>
        <taxon>Sar</taxon>
        <taxon>Stramenopiles</taxon>
        <taxon>Oomycota</taxon>
        <taxon>Peronosporomycetes</taxon>
        <taxon>Peronosporales</taxon>
        <taxon>Peronosporaceae</taxon>
        <taxon>Phytophthora</taxon>
    </lineage>
</organism>
<evidence type="ECO:0000313" key="2">
    <source>
        <dbReference type="EMBL" id="GMF63797.1"/>
    </source>
</evidence>
<dbReference type="PANTHER" id="PTHR13510:SF44">
    <property type="entry name" value="RABENOSYN-5"/>
    <property type="match status" value="1"/>
</dbReference>
<dbReference type="PANTHER" id="PTHR13510">
    <property type="entry name" value="FYVE-FINGER-CONTAINING RAB5 EFFECTOR PROTEIN RABENOSYN-5-RELATED"/>
    <property type="match status" value="1"/>
</dbReference>
<evidence type="ECO:0000256" key="1">
    <source>
        <dbReference type="SAM" id="MobiDB-lite"/>
    </source>
</evidence>
<dbReference type="OrthoDB" id="79940at2759"/>
<sequence>MSRNYSKAFPLPDDFFPEVKLSDEQVRGFEQQAQKIVENALVEYDRHEAKGAYPIYSVPWVAVVYGRIHGDYRNFMDFHYAETSRELFKWNQFMYGYVVDAVVLKNIHTRSSGKPCEYMGVKWTCLQPSSFSRKRDNCFLEYLAYTKDELGRDVGIRLTFPVDIKECPDLYRSLRVKRVKTHTVTIVRPAGSSSDATQLFIMSKNDFAGSSVSARNFRKLMRIYNDIPYQVDSKYILKQGMMCKTSWMPDDSRKACTYSQSRVFQVVKTNFCKACLASVRRSSLSGFSGTSSAMHMRTAEKLGVESNGLKLRKAHSNTTDRRQEWWDDASSQWSESEWSETDSEDKASLNASGISVKSLLTSSLSSSQSSWTSRAESGVDKEDMPFVTTLDVIDDDVAVLGESPQQSKFRLRKTLSMLGRYSMNRRHSIHKQQRLADPQEITEVIDTTDMMPMSEYRRQSRAGTAAVLPPRKYSKRRDSLLGSSGPSSGHSLSREEPSNRFQSSRSISQCLAEQEELLRCMLSVSRVHSNSNVREKGRPHGERMHFAATMPVPRPTVRLYEL</sequence>
<reference evidence="2" key="1">
    <citation type="submission" date="2023-04" db="EMBL/GenBank/DDBJ databases">
        <title>Phytophthora fragariaefolia NBRC 109709.</title>
        <authorList>
            <person name="Ichikawa N."/>
            <person name="Sato H."/>
            <person name="Tonouchi N."/>
        </authorList>
    </citation>
    <scope>NUCLEOTIDE SEQUENCE</scope>
    <source>
        <strain evidence="2">NBRC 109709</strain>
    </source>
</reference>